<dbReference type="CDD" id="cd16449">
    <property type="entry name" value="RING-HC"/>
    <property type="match status" value="1"/>
</dbReference>
<gene>
    <name evidence="6" type="ORF">V1264_009082</name>
</gene>
<dbReference type="PANTHER" id="PTHR25462:SF296">
    <property type="entry name" value="MEIOTIC P26, ISOFORM F"/>
    <property type="match status" value="1"/>
</dbReference>
<dbReference type="Gene3D" id="3.30.40.10">
    <property type="entry name" value="Zinc/RING finger domain, C3HC4 (zinc finger)"/>
    <property type="match status" value="1"/>
</dbReference>
<dbReference type="Pfam" id="PF13445">
    <property type="entry name" value="zf-RING_UBOX"/>
    <property type="match status" value="1"/>
</dbReference>
<keyword evidence="2 4" id="KW-0863">Zinc-finger</keyword>
<dbReference type="InterPro" id="IPR017907">
    <property type="entry name" value="Znf_RING_CS"/>
</dbReference>
<dbReference type="InterPro" id="IPR001841">
    <property type="entry name" value="Znf_RING"/>
</dbReference>
<dbReference type="Proteomes" id="UP001374579">
    <property type="component" value="Unassembled WGS sequence"/>
</dbReference>
<comment type="caution">
    <text evidence="6">The sequence shown here is derived from an EMBL/GenBank/DDBJ whole genome shotgun (WGS) entry which is preliminary data.</text>
</comment>
<name>A0AAN9G1I3_9CAEN</name>
<keyword evidence="1" id="KW-0479">Metal-binding</keyword>
<dbReference type="PROSITE" id="PS50089">
    <property type="entry name" value="ZF_RING_2"/>
    <property type="match status" value="1"/>
</dbReference>
<evidence type="ECO:0000256" key="2">
    <source>
        <dbReference type="ARBA" id="ARBA00022771"/>
    </source>
</evidence>
<dbReference type="AlphaFoldDB" id="A0AAN9G1I3"/>
<dbReference type="InterPro" id="IPR013083">
    <property type="entry name" value="Znf_RING/FYVE/PHD"/>
</dbReference>
<dbReference type="SUPFAM" id="SSF101898">
    <property type="entry name" value="NHL repeat"/>
    <property type="match status" value="1"/>
</dbReference>
<dbReference type="PROSITE" id="PS00518">
    <property type="entry name" value="ZF_RING_1"/>
    <property type="match status" value="1"/>
</dbReference>
<proteinExistence type="predicted"/>
<evidence type="ECO:0000313" key="6">
    <source>
        <dbReference type="EMBL" id="KAK7091397.1"/>
    </source>
</evidence>
<dbReference type="SMART" id="SM00184">
    <property type="entry name" value="RING"/>
    <property type="match status" value="1"/>
</dbReference>
<evidence type="ECO:0000256" key="3">
    <source>
        <dbReference type="ARBA" id="ARBA00022833"/>
    </source>
</evidence>
<reference evidence="6 7" key="1">
    <citation type="submission" date="2024-02" db="EMBL/GenBank/DDBJ databases">
        <title>Chromosome-scale genome assembly of the rough periwinkle Littorina saxatilis.</title>
        <authorList>
            <person name="De Jode A."/>
            <person name="Faria R."/>
            <person name="Formenti G."/>
            <person name="Sims Y."/>
            <person name="Smith T.P."/>
            <person name="Tracey A."/>
            <person name="Wood J.M.D."/>
            <person name="Zagrodzka Z.B."/>
            <person name="Johannesson K."/>
            <person name="Butlin R.K."/>
            <person name="Leder E.H."/>
        </authorList>
    </citation>
    <scope>NUCLEOTIDE SEQUENCE [LARGE SCALE GENOMIC DNA]</scope>
    <source>
        <strain evidence="6">Snail1</strain>
        <tissue evidence="6">Muscle</tissue>
    </source>
</reference>
<dbReference type="EMBL" id="JBAMIC010000022">
    <property type="protein sequence ID" value="KAK7091397.1"/>
    <property type="molecule type" value="Genomic_DNA"/>
</dbReference>
<dbReference type="InterPro" id="IPR047153">
    <property type="entry name" value="TRIM45/56/19-like"/>
</dbReference>
<accession>A0AAN9G1I3</accession>
<sequence>MASKESGIDLTCPVCYDTYSAPRFLPCHHTLCTDCISDLMERAAGHDHFLCPLCQGSVTLPEDGVTTFQVNFYLAPLLAGKARVTSRQASAEKTPESSPCSSFDLSCDSHLSGDGEMTHFCRICSSLVCRRSCPQHQGHGHNVVAVTSEAENQRSEVRRQLLSLTTFQGALADLEDECQQRVTSLEDSCQQVAQKMESTRQQACAKITSRANKSVEKINGLKGRIAKVVEGEKKNIQEKMKTLSSLLMSANDVLSASDAEFLRKKAKLMARVQTAMSKVPPSRGNLRFSYKLSGDVQSLVSKDSSLGYTTVQFQSPVLRHKMTLTSTKQQRKLRKLVPRADGSVLASVGNCLVTIAPDFTETRRLEFPAEVVDFLPAGEGCVYVVLSFPHAVKVLNTASDVAADFVSPLNPPTALAFNHKQELVFASHDGKELSLTFYSTGGTRLKRLTIPKPDFTPVSMTVTKRGHLFLCSHTEILCLDSDFSNLASLGDIRGLEPRCLSGLSGMGSGVGDVIVANWAAGNVEIVDLCEHTLTRQTELIRWERGTTDEDVDFSKGLIPHISCAVVDPSGKLWVGQEDGQVSIYDWLLRAS</sequence>
<dbReference type="SUPFAM" id="SSF57850">
    <property type="entry name" value="RING/U-box"/>
    <property type="match status" value="1"/>
</dbReference>
<dbReference type="PANTHER" id="PTHR25462">
    <property type="entry name" value="BONUS, ISOFORM C-RELATED"/>
    <property type="match status" value="1"/>
</dbReference>
<protein>
    <recommendedName>
        <fullName evidence="5">RING-type domain-containing protein</fullName>
    </recommendedName>
</protein>
<evidence type="ECO:0000313" key="7">
    <source>
        <dbReference type="Proteomes" id="UP001374579"/>
    </source>
</evidence>
<evidence type="ECO:0000256" key="4">
    <source>
        <dbReference type="PROSITE-ProRule" id="PRU00175"/>
    </source>
</evidence>
<dbReference type="GO" id="GO:0008270">
    <property type="term" value="F:zinc ion binding"/>
    <property type="evidence" value="ECO:0007669"/>
    <property type="project" value="UniProtKB-KW"/>
</dbReference>
<feature type="domain" description="RING-type" evidence="5">
    <location>
        <begin position="12"/>
        <end position="55"/>
    </location>
</feature>
<keyword evidence="3" id="KW-0862">Zinc</keyword>
<evidence type="ECO:0000259" key="5">
    <source>
        <dbReference type="PROSITE" id="PS50089"/>
    </source>
</evidence>
<keyword evidence="7" id="KW-1185">Reference proteome</keyword>
<dbReference type="InterPro" id="IPR027370">
    <property type="entry name" value="Znf-RING_euk"/>
</dbReference>
<organism evidence="6 7">
    <name type="scientific">Littorina saxatilis</name>
    <dbReference type="NCBI Taxonomy" id="31220"/>
    <lineage>
        <taxon>Eukaryota</taxon>
        <taxon>Metazoa</taxon>
        <taxon>Spiralia</taxon>
        <taxon>Lophotrochozoa</taxon>
        <taxon>Mollusca</taxon>
        <taxon>Gastropoda</taxon>
        <taxon>Caenogastropoda</taxon>
        <taxon>Littorinimorpha</taxon>
        <taxon>Littorinoidea</taxon>
        <taxon>Littorinidae</taxon>
        <taxon>Littorina</taxon>
    </lineage>
</organism>
<evidence type="ECO:0000256" key="1">
    <source>
        <dbReference type="ARBA" id="ARBA00022723"/>
    </source>
</evidence>